<protein>
    <submittedName>
        <fullName evidence="7">NAD(P)/FAD-dependent oxidoreductase</fullName>
    </submittedName>
</protein>
<dbReference type="PANTHER" id="PTHR43104">
    <property type="entry name" value="L-2-HYDROXYGLUTARATE DEHYDROGENASE, MITOCHONDRIAL"/>
    <property type="match status" value="1"/>
</dbReference>
<keyword evidence="4" id="KW-0560">Oxidoreductase</keyword>
<evidence type="ECO:0000313" key="8">
    <source>
        <dbReference type="Proteomes" id="UP001596457"/>
    </source>
</evidence>
<proteinExistence type="inferred from homology"/>
<comment type="cofactor">
    <cofactor evidence="1">
        <name>FAD</name>
        <dbReference type="ChEBI" id="CHEBI:57692"/>
    </cofactor>
</comment>
<dbReference type="Gene3D" id="3.30.9.10">
    <property type="entry name" value="D-Amino Acid Oxidase, subunit A, domain 2"/>
    <property type="match status" value="1"/>
</dbReference>
<dbReference type="Gene3D" id="3.50.50.60">
    <property type="entry name" value="FAD/NAD(P)-binding domain"/>
    <property type="match status" value="1"/>
</dbReference>
<keyword evidence="8" id="KW-1185">Reference proteome</keyword>
<dbReference type="EMBL" id="JBHTBZ010000035">
    <property type="protein sequence ID" value="MFC7461354.1"/>
    <property type="molecule type" value="Genomic_DNA"/>
</dbReference>
<dbReference type="Proteomes" id="UP001596457">
    <property type="component" value="Unassembled WGS sequence"/>
</dbReference>
<dbReference type="InterPro" id="IPR006076">
    <property type="entry name" value="FAD-dep_OxRdtase"/>
</dbReference>
<keyword evidence="2" id="KW-0285">Flavoprotein</keyword>
<name>A0ABW2SD30_9BURK</name>
<comment type="caution">
    <text evidence="7">The sequence shown here is derived from an EMBL/GenBank/DDBJ whole genome shotgun (WGS) entry which is preliminary data.</text>
</comment>
<sequence>MTTSFSAEQLAAAEAVDVVVVGAGAVGLAVARALAQAGREVLVLERETAIGTGVSSRNSEVIHAGLYYEPRSLKARLCVRGKELLYAFCESHGVAHRRCGKLVVATDAAQLDALKNIEARAQANGVPVEWLSGAQARALEPALSAQAALLSPSTGIVDSHGLMLALQGDLEAAGGAVALASWLVRGEVGGDGTVLEVVADGAPMWLKARTVVNAAGLFACPVARAIRGLDPRHVPTERYAKGSYFSLAGKAPFSRLVYPAPQDAWLGVHLTLDLGGQAKFGPDLEWLPAGQDPLAIDYTVDARRADGFYGEVRRYWPALADGALQPSYSGVRPKLYGPGQPAPDFRIDGPEQHGVPGLVNLFGIESPGLTSALAIGEHVARLLQVA</sequence>
<keyword evidence="3" id="KW-0274">FAD</keyword>
<evidence type="ECO:0000256" key="2">
    <source>
        <dbReference type="ARBA" id="ARBA00022630"/>
    </source>
</evidence>
<dbReference type="SUPFAM" id="SSF51905">
    <property type="entry name" value="FAD/NAD(P)-binding domain"/>
    <property type="match status" value="1"/>
</dbReference>
<dbReference type="Pfam" id="PF01266">
    <property type="entry name" value="DAO"/>
    <property type="match status" value="1"/>
</dbReference>
<evidence type="ECO:0000256" key="4">
    <source>
        <dbReference type="ARBA" id="ARBA00023002"/>
    </source>
</evidence>
<reference evidence="8" key="1">
    <citation type="journal article" date="2019" name="Int. J. Syst. Evol. Microbiol.">
        <title>The Global Catalogue of Microorganisms (GCM) 10K type strain sequencing project: providing services to taxonomists for standard genome sequencing and annotation.</title>
        <authorList>
            <consortium name="The Broad Institute Genomics Platform"/>
            <consortium name="The Broad Institute Genome Sequencing Center for Infectious Disease"/>
            <person name="Wu L."/>
            <person name="Ma J."/>
        </authorList>
    </citation>
    <scope>NUCLEOTIDE SEQUENCE [LARGE SCALE GENOMIC DNA]</scope>
    <source>
        <strain evidence="8">CCUG 53903</strain>
    </source>
</reference>
<dbReference type="RefSeq" id="WP_382201474.1">
    <property type="nucleotide sequence ID" value="NZ_JBHTBZ010000035.1"/>
</dbReference>
<dbReference type="InterPro" id="IPR036188">
    <property type="entry name" value="FAD/NAD-bd_sf"/>
</dbReference>
<evidence type="ECO:0000259" key="6">
    <source>
        <dbReference type="Pfam" id="PF01266"/>
    </source>
</evidence>
<evidence type="ECO:0000313" key="7">
    <source>
        <dbReference type="EMBL" id="MFC7461354.1"/>
    </source>
</evidence>
<organism evidence="7 8">
    <name type="scientific">Hydrogenophaga defluvii</name>
    <dbReference type="NCBI Taxonomy" id="249410"/>
    <lineage>
        <taxon>Bacteria</taxon>
        <taxon>Pseudomonadati</taxon>
        <taxon>Pseudomonadota</taxon>
        <taxon>Betaproteobacteria</taxon>
        <taxon>Burkholderiales</taxon>
        <taxon>Comamonadaceae</taxon>
        <taxon>Hydrogenophaga</taxon>
    </lineage>
</organism>
<feature type="domain" description="FAD dependent oxidoreductase" evidence="6">
    <location>
        <begin position="17"/>
        <end position="382"/>
    </location>
</feature>
<evidence type="ECO:0000256" key="3">
    <source>
        <dbReference type="ARBA" id="ARBA00022827"/>
    </source>
</evidence>
<evidence type="ECO:0000256" key="5">
    <source>
        <dbReference type="ARBA" id="ARBA00037941"/>
    </source>
</evidence>
<gene>
    <name evidence="7" type="ORF">ACFQU0_13050</name>
</gene>
<comment type="similarity">
    <text evidence="5">Belongs to the L2HGDH family.</text>
</comment>
<accession>A0ABW2SD30</accession>
<evidence type="ECO:0000256" key="1">
    <source>
        <dbReference type="ARBA" id="ARBA00001974"/>
    </source>
</evidence>
<dbReference type="PANTHER" id="PTHR43104:SF4">
    <property type="entry name" value="L-2-HYDROXYGLUTARATE DEHYDROGENASE, MITOCHONDRIAL"/>
    <property type="match status" value="1"/>
</dbReference>